<evidence type="ECO:0000313" key="3">
    <source>
        <dbReference type="Proteomes" id="UP000510822"/>
    </source>
</evidence>
<dbReference type="AlphaFoldDB" id="A0A7D5VC02"/>
<feature type="domain" description="Cupin fold metalloprotein WbuC cupin" evidence="1">
    <location>
        <begin position="7"/>
        <end position="90"/>
    </location>
</feature>
<dbReference type="Proteomes" id="UP000510822">
    <property type="component" value="Chromosome"/>
</dbReference>
<dbReference type="CDD" id="cd07005">
    <property type="entry name" value="cupin_WbuC-like"/>
    <property type="match status" value="1"/>
</dbReference>
<organism evidence="2 3">
    <name type="scientific">Chitinibacter fontanus</name>
    <dbReference type="NCBI Taxonomy" id="1737446"/>
    <lineage>
        <taxon>Bacteria</taxon>
        <taxon>Pseudomonadati</taxon>
        <taxon>Pseudomonadota</taxon>
        <taxon>Betaproteobacteria</taxon>
        <taxon>Neisseriales</taxon>
        <taxon>Chitinibacteraceae</taxon>
        <taxon>Chitinibacter</taxon>
    </lineage>
</organism>
<dbReference type="NCBIfam" id="TIGR04366">
    <property type="entry name" value="cupin_WbuC"/>
    <property type="match status" value="1"/>
</dbReference>
<evidence type="ECO:0000313" key="2">
    <source>
        <dbReference type="EMBL" id="QLI83096.1"/>
    </source>
</evidence>
<dbReference type="InterPro" id="IPR046058">
    <property type="entry name" value="WbuC_cupin"/>
</dbReference>
<dbReference type="Gene3D" id="2.60.120.10">
    <property type="entry name" value="Jelly Rolls"/>
    <property type="match status" value="1"/>
</dbReference>
<keyword evidence="3" id="KW-1185">Reference proteome</keyword>
<dbReference type="InterPro" id="IPR027565">
    <property type="entry name" value="Cupin_WbuC"/>
</dbReference>
<name>A0A7D5VC02_9NEIS</name>
<protein>
    <submittedName>
        <fullName evidence="2">WbuC family cupin fold metalloprotein</fullName>
    </submittedName>
</protein>
<dbReference type="Pfam" id="PF19480">
    <property type="entry name" value="DUF6016"/>
    <property type="match status" value="1"/>
</dbReference>
<reference evidence="2 3" key="1">
    <citation type="journal article" date="2016" name="Int. J. Syst. Evol. Microbiol.">
        <title>Chitinibacter fontanus sp. nov., isolated from a spring.</title>
        <authorList>
            <person name="Sheu S.Y."/>
            <person name="Li Y.S."/>
            <person name="Young C.C."/>
            <person name="Chen W.M."/>
        </authorList>
    </citation>
    <scope>NUCLEOTIDE SEQUENCE [LARGE SCALE GENOMIC DNA]</scope>
    <source>
        <strain evidence="2 3">STM-7</strain>
    </source>
</reference>
<dbReference type="EMBL" id="CP058952">
    <property type="protein sequence ID" value="QLI83096.1"/>
    <property type="molecule type" value="Genomic_DNA"/>
</dbReference>
<dbReference type="KEGG" id="cfon:HZU75_17090"/>
<dbReference type="RefSeq" id="WP_180307165.1">
    <property type="nucleotide sequence ID" value="NZ_CP058952.1"/>
</dbReference>
<sequence>MDQHSLLDQTLITDLLSEAAASPRLRKNRNFHPADDALCHRLANALQPGTYVHPHRHMNENKAETMIMLAGELGVLIFDEVGSVVAKHHLKAGGEVFGINIEPKTFHAVVALTPCVFFEAKAGPYIPVAPEELASWAPSAGDADSEKYLAWMAAQFA</sequence>
<dbReference type="InterPro" id="IPR011051">
    <property type="entry name" value="RmlC_Cupin_sf"/>
</dbReference>
<proteinExistence type="predicted"/>
<dbReference type="InterPro" id="IPR014710">
    <property type="entry name" value="RmlC-like_jellyroll"/>
</dbReference>
<accession>A0A7D5VC02</accession>
<evidence type="ECO:0000259" key="1">
    <source>
        <dbReference type="Pfam" id="PF19480"/>
    </source>
</evidence>
<dbReference type="SUPFAM" id="SSF51182">
    <property type="entry name" value="RmlC-like cupins"/>
    <property type="match status" value="1"/>
</dbReference>
<gene>
    <name evidence="2" type="ORF">HZU75_17090</name>
</gene>